<dbReference type="Pfam" id="PF13358">
    <property type="entry name" value="DDE_3"/>
    <property type="match status" value="1"/>
</dbReference>
<dbReference type="InterPro" id="IPR038717">
    <property type="entry name" value="Tc1-like_DDE_dom"/>
</dbReference>
<dbReference type="PANTHER" id="PTHR23022:SF119">
    <property type="entry name" value="TC1-LIKE TRANSPOSASE DDE DOMAIN-CONTAINING PROTEIN"/>
    <property type="match status" value="1"/>
</dbReference>
<dbReference type="PANTHER" id="PTHR23022">
    <property type="entry name" value="TRANSPOSABLE ELEMENT-RELATED"/>
    <property type="match status" value="1"/>
</dbReference>
<organism evidence="2 3">
    <name type="scientific">Mytilus edulis</name>
    <name type="common">Blue mussel</name>
    <dbReference type="NCBI Taxonomy" id="6550"/>
    <lineage>
        <taxon>Eukaryota</taxon>
        <taxon>Metazoa</taxon>
        <taxon>Spiralia</taxon>
        <taxon>Lophotrochozoa</taxon>
        <taxon>Mollusca</taxon>
        <taxon>Bivalvia</taxon>
        <taxon>Autobranchia</taxon>
        <taxon>Pteriomorphia</taxon>
        <taxon>Mytilida</taxon>
        <taxon>Mytiloidea</taxon>
        <taxon>Mytilidae</taxon>
        <taxon>Mytilinae</taxon>
        <taxon>Mytilus</taxon>
    </lineage>
</organism>
<feature type="domain" description="Tc1-like transposase DDE" evidence="1">
    <location>
        <begin position="73"/>
        <end position="224"/>
    </location>
</feature>
<proteinExistence type="predicted"/>
<dbReference type="AlphaFoldDB" id="A0A8S3U6U8"/>
<accession>A0A8S3U6U8</accession>
<dbReference type="InterPro" id="IPR052338">
    <property type="entry name" value="Transposase_5"/>
</dbReference>
<reference evidence="2" key="1">
    <citation type="submission" date="2021-03" db="EMBL/GenBank/DDBJ databases">
        <authorList>
            <person name="Bekaert M."/>
        </authorList>
    </citation>
    <scope>NUCLEOTIDE SEQUENCE</scope>
</reference>
<keyword evidence="3" id="KW-1185">Reference proteome</keyword>
<dbReference type="InterPro" id="IPR036397">
    <property type="entry name" value="RNaseH_sf"/>
</dbReference>
<evidence type="ECO:0000313" key="3">
    <source>
        <dbReference type="Proteomes" id="UP000683360"/>
    </source>
</evidence>
<evidence type="ECO:0000313" key="2">
    <source>
        <dbReference type="EMBL" id="CAG2241331.1"/>
    </source>
</evidence>
<dbReference type="GO" id="GO:0003676">
    <property type="term" value="F:nucleic acid binding"/>
    <property type="evidence" value="ECO:0007669"/>
    <property type="project" value="InterPro"/>
</dbReference>
<dbReference type="Proteomes" id="UP000683360">
    <property type="component" value="Unassembled WGS sequence"/>
</dbReference>
<dbReference type="Gene3D" id="3.30.420.10">
    <property type="entry name" value="Ribonuclease H-like superfamily/Ribonuclease H"/>
    <property type="match status" value="1"/>
</dbReference>
<evidence type="ECO:0000259" key="1">
    <source>
        <dbReference type="Pfam" id="PF13358"/>
    </source>
</evidence>
<dbReference type="InterPro" id="IPR036770">
    <property type="entry name" value="Ankyrin_rpt-contain_sf"/>
</dbReference>
<dbReference type="SUPFAM" id="SSF48403">
    <property type="entry name" value="Ankyrin repeat"/>
    <property type="match status" value="1"/>
</dbReference>
<name>A0A8S3U6U8_MYTED</name>
<sequence>MGRKGKELTSDQKSRLAALNDAGYRKSEIVKLTGIKQTVSKEKIRIREVNKKKRVAYCRGNLHKTVNAHWSKVIFSDECKVIIGQDSRVSVWRKVGEEWLTDCICPPSQRKYSLMIWGCITYHGVGTITVVEGNINALKYIEIIDNNLWPVVVRHFPDDNYVFQDDNAPVHRARSVQDFRRETGLKSMNWPAQSPDLNIIENCWWVLKRELQKRTQNINNTKDLEREIRDIWDKLTVTYLKSLYNSIPRRILRVMRNKGNITKSEVYNENDDDEHSLKWYRWDNFFTNYFKPPRGIGKFHHFRFTRVVFARETLDQPEKRLALLKESTNVPELLTKLPEVIQPAGLTEERMRYLYNEVRPFSMADRVKLTRKEKYEFLLAVKNKPEEDVIKFIREHPWVISCMFWFETDTCTIENGTKTLHDRRNCSCSQDLEICKKKIPIGGYNYLFHYAYQTGCYSIYHNVLRDTKFYRQFLKRKQDVHMTRTLDELMVKAVFSGDPNVVQLFVNRGFNVNATFLRITVLKWAEYLAYDDVCKVLESSKAFRKNDNGYPILVCLINHGVFRRMSYLFPAIDPLPIIHQACESGRCSYLPFDAFESAFRYEYMQYDIIKYFLLRGCDASYFMEKLHHDDRRVPIFFYLLISSNAKLKFDAILKFYTKGIYRHIITTVAESDVLDMIYDVTSNHLNANKEEFLTNNLLRTSIGKSEEDLAKSTYRVAKYVVFLKSIKTVVPASIHNYLSMQDFLEFLLPDSELKEIEEKTKNAEKYVLKCSPDQYELNLHDSN</sequence>
<dbReference type="OrthoDB" id="10317886at2759"/>
<gene>
    <name evidence="2" type="ORF">MEDL_53557</name>
</gene>
<protein>
    <recommendedName>
        <fullName evidence="1">Tc1-like transposase DDE domain-containing protein</fullName>
    </recommendedName>
</protein>
<dbReference type="EMBL" id="CAJPWZ010002583">
    <property type="protein sequence ID" value="CAG2241331.1"/>
    <property type="molecule type" value="Genomic_DNA"/>
</dbReference>
<comment type="caution">
    <text evidence="2">The sequence shown here is derived from an EMBL/GenBank/DDBJ whole genome shotgun (WGS) entry which is preliminary data.</text>
</comment>